<keyword evidence="2" id="KW-1185">Reference proteome</keyword>
<organism evidence="1 2">
    <name type="scientific">Dunaliella salina</name>
    <name type="common">Green alga</name>
    <name type="synonym">Protococcus salinus</name>
    <dbReference type="NCBI Taxonomy" id="3046"/>
    <lineage>
        <taxon>Eukaryota</taxon>
        <taxon>Viridiplantae</taxon>
        <taxon>Chlorophyta</taxon>
        <taxon>core chlorophytes</taxon>
        <taxon>Chlorophyceae</taxon>
        <taxon>CS clade</taxon>
        <taxon>Chlamydomonadales</taxon>
        <taxon>Dunaliellaceae</taxon>
        <taxon>Dunaliella</taxon>
    </lineage>
</organism>
<accession>A0ABQ7GDX7</accession>
<reference evidence="1" key="1">
    <citation type="submission" date="2017-08" db="EMBL/GenBank/DDBJ databases">
        <authorList>
            <person name="Polle J.E."/>
            <person name="Barry K."/>
            <person name="Cushman J."/>
            <person name="Schmutz J."/>
            <person name="Tran D."/>
            <person name="Hathwaick L.T."/>
            <person name="Yim W.C."/>
            <person name="Jenkins J."/>
            <person name="Mckie-Krisberg Z.M."/>
            <person name="Prochnik S."/>
            <person name="Lindquist E."/>
            <person name="Dockter R.B."/>
            <person name="Adam C."/>
            <person name="Molina H."/>
            <person name="Bunkerborg J."/>
            <person name="Jin E."/>
            <person name="Buchheim M."/>
            <person name="Magnuson J."/>
        </authorList>
    </citation>
    <scope>NUCLEOTIDE SEQUENCE</scope>
    <source>
        <strain evidence="1">CCAP 19/18</strain>
    </source>
</reference>
<dbReference type="InterPro" id="IPR029159">
    <property type="entry name" value="CA109-like"/>
</dbReference>
<proteinExistence type="predicted"/>
<evidence type="ECO:0000313" key="2">
    <source>
        <dbReference type="Proteomes" id="UP000815325"/>
    </source>
</evidence>
<dbReference type="Pfam" id="PF15011">
    <property type="entry name" value="CA109-like"/>
    <property type="match status" value="1"/>
</dbReference>
<comment type="caution">
    <text evidence="1">The sequence shown here is derived from an EMBL/GenBank/DDBJ whole genome shotgun (WGS) entry which is preliminary data.</text>
</comment>
<dbReference type="InterPro" id="IPR038985">
    <property type="entry name" value="OPRN-like"/>
</dbReference>
<dbReference type="Proteomes" id="UP000815325">
    <property type="component" value="Unassembled WGS sequence"/>
</dbReference>
<evidence type="ECO:0000313" key="1">
    <source>
        <dbReference type="EMBL" id="KAF5832808.1"/>
    </source>
</evidence>
<dbReference type="PANTHER" id="PTHR37904">
    <property type="entry name" value="OS10G0566900 PROTEIN"/>
    <property type="match status" value="1"/>
</dbReference>
<name>A0ABQ7GDX7_DUNSA</name>
<sequence>MSKAIEGVAAKSAQLLENWLVLQDTAARYMANAGNIVQRMPALTSAESYSELQGAAELRPLLLAKQMKSFELVLSRLQAVMSELEAVVVAQEKHCVDGWAVLGGGKTQAPIKRLAPPVGAMLTMESMEDVWFMCRDELCLKAALVSQLHHGISEAEFASISSLFCAHVHVKTESSPVLLLRNSCWEVP</sequence>
<gene>
    <name evidence="1" type="ORF">DUNSADRAFT_11181</name>
</gene>
<dbReference type="PANTHER" id="PTHR37904:SF2">
    <property type="entry name" value="OS10G0566900 PROTEIN"/>
    <property type="match status" value="1"/>
</dbReference>
<dbReference type="EMBL" id="MU069847">
    <property type="protein sequence ID" value="KAF5832808.1"/>
    <property type="molecule type" value="Genomic_DNA"/>
</dbReference>
<protein>
    <submittedName>
        <fullName evidence="1">Uncharacterized protein</fullName>
    </submittedName>
</protein>